<keyword evidence="3" id="KW-1185">Reference proteome</keyword>
<keyword evidence="1" id="KW-0812">Transmembrane</keyword>
<comment type="caution">
    <text evidence="2">The sequence shown here is derived from an EMBL/GenBank/DDBJ whole genome shotgun (WGS) entry which is preliminary data.</text>
</comment>
<proteinExistence type="predicted"/>
<feature type="transmembrane region" description="Helical" evidence="1">
    <location>
        <begin position="75"/>
        <end position="96"/>
    </location>
</feature>
<keyword evidence="1" id="KW-0472">Membrane</keyword>
<reference evidence="2" key="1">
    <citation type="submission" date="2021-01" db="EMBL/GenBank/DDBJ databases">
        <authorList>
            <person name="Li R."/>
            <person name="Bekaert M."/>
        </authorList>
    </citation>
    <scope>NUCLEOTIDE SEQUENCE</scope>
    <source>
        <strain evidence="2">Farmed</strain>
    </source>
</reference>
<protein>
    <submittedName>
        <fullName evidence="2">Uncharacterized protein</fullName>
    </submittedName>
</protein>
<evidence type="ECO:0000313" key="3">
    <source>
        <dbReference type="Proteomes" id="UP000597762"/>
    </source>
</evidence>
<feature type="transmembrane region" description="Helical" evidence="1">
    <location>
        <begin position="50"/>
        <end position="69"/>
    </location>
</feature>
<evidence type="ECO:0000256" key="1">
    <source>
        <dbReference type="SAM" id="Phobius"/>
    </source>
</evidence>
<gene>
    <name evidence="2" type="ORF">SPHA_24842</name>
</gene>
<dbReference type="EMBL" id="CAHIKZ030000934">
    <property type="protein sequence ID" value="CAE1245729.1"/>
    <property type="molecule type" value="Genomic_DNA"/>
</dbReference>
<name>A0A812BZ69_ACAPH</name>
<dbReference type="AlphaFoldDB" id="A0A812BZ69"/>
<feature type="transmembrane region" description="Helical" evidence="1">
    <location>
        <begin position="20"/>
        <end position="43"/>
    </location>
</feature>
<dbReference type="Proteomes" id="UP000597762">
    <property type="component" value="Unassembled WGS sequence"/>
</dbReference>
<sequence>MFLGKVRNPLFHCLNKNTSLLSYFSSLPILNCFFSFFFLLCCFSSLSKSFSFLLLSLTLFFFCLLFFHLSLCSFLLALSFLFSLSLLLVCCIFSLSKYSLILLSHSSYPLSISVIISLFPTSLIDFIFHLCFSTQFNFIFFFYLSISILIFSLSLFYIPLLLLSSTHFFSLDLLLI</sequence>
<feature type="transmembrane region" description="Helical" evidence="1">
    <location>
        <begin position="108"/>
        <end position="128"/>
    </location>
</feature>
<organism evidence="2 3">
    <name type="scientific">Acanthosepion pharaonis</name>
    <name type="common">Pharaoh cuttlefish</name>
    <name type="synonym">Sepia pharaonis</name>
    <dbReference type="NCBI Taxonomy" id="158019"/>
    <lineage>
        <taxon>Eukaryota</taxon>
        <taxon>Metazoa</taxon>
        <taxon>Spiralia</taxon>
        <taxon>Lophotrochozoa</taxon>
        <taxon>Mollusca</taxon>
        <taxon>Cephalopoda</taxon>
        <taxon>Coleoidea</taxon>
        <taxon>Decapodiformes</taxon>
        <taxon>Sepiida</taxon>
        <taxon>Sepiina</taxon>
        <taxon>Sepiidae</taxon>
        <taxon>Acanthosepion</taxon>
    </lineage>
</organism>
<feature type="transmembrane region" description="Helical" evidence="1">
    <location>
        <begin position="140"/>
        <end position="163"/>
    </location>
</feature>
<keyword evidence="1" id="KW-1133">Transmembrane helix</keyword>
<evidence type="ECO:0000313" key="2">
    <source>
        <dbReference type="EMBL" id="CAE1245729.1"/>
    </source>
</evidence>
<accession>A0A812BZ69</accession>